<protein>
    <submittedName>
        <fullName evidence="1">Uncharacterized protein</fullName>
    </submittedName>
</protein>
<dbReference type="EMBL" id="JAOQIO010000055">
    <property type="protein sequence ID" value="MCU6793526.1"/>
    <property type="molecule type" value="Genomic_DNA"/>
</dbReference>
<dbReference type="Proteomes" id="UP001652445">
    <property type="component" value="Unassembled WGS sequence"/>
</dbReference>
<proteinExistence type="predicted"/>
<dbReference type="RefSeq" id="WP_262684796.1">
    <property type="nucleotide sequence ID" value="NZ_JAOQIO010000055.1"/>
</dbReference>
<reference evidence="1 2" key="1">
    <citation type="submission" date="2022-09" db="EMBL/GenBank/DDBJ databases">
        <authorList>
            <person name="Han X.L."/>
            <person name="Wang Q."/>
            <person name="Lu T."/>
        </authorList>
    </citation>
    <scope>NUCLEOTIDE SEQUENCE [LARGE SCALE GENOMIC DNA]</scope>
    <source>
        <strain evidence="1 2">WQ 127069</strain>
    </source>
</reference>
<gene>
    <name evidence="1" type="ORF">OB236_15585</name>
</gene>
<name>A0ABT2UHP4_9BACL</name>
<organism evidence="1 2">
    <name type="scientific">Paenibacillus baimaensis</name>
    <dbReference type="NCBI Taxonomy" id="2982185"/>
    <lineage>
        <taxon>Bacteria</taxon>
        <taxon>Bacillati</taxon>
        <taxon>Bacillota</taxon>
        <taxon>Bacilli</taxon>
        <taxon>Bacillales</taxon>
        <taxon>Paenibacillaceae</taxon>
        <taxon>Paenibacillus</taxon>
    </lineage>
</organism>
<sequence>MLDIKNFGLVTEKVTDFTLSDLQYILDLKYSIEMDTVSLFDVYNKSILDINFILNTKEKVKKYKVLIRFHNLGSLQLNAGGTAIQLTGFEILDIMDSGWESRKYLVRDYENEDDFKFYCNGIEVISIEEIELWIG</sequence>
<accession>A0ABT2UHP4</accession>
<keyword evidence="2" id="KW-1185">Reference proteome</keyword>
<comment type="caution">
    <text evidence="1">The sequence shown here is derived from an EMBL/GenBank/DDBJ whole genome shotgun (WGS) entry which is preliminary data.</text>
</comment>
<evidence type="ECO:0000313" key="1">
    <source>
        <dbReference type="EMBL" id="MCU6793526.1"/>
    </source>
</evidence>
<evidence type="ECO:0000313" key="2">
    <source>
        <dbReference type="Proteomes" id="UP001652445"/>
    </source>
</evidence>